<dbReference type="EMBL" id="JBHLWO010000001">
    <property type="protein sequence ID" value="MFC0316837.1"/>
    <property type="molecule type" value="Genomic_DNA"/>
</dbReference>
<feature type="compositionally biased region" description="Polar residues" evidence="7">
    <location>
        <begin position="221"/>
        <end position="235"/>
    </location>
</feature>
<keyword evidence="4 6" id="KW-0862">Zinc</keyword>
<organism evidence="10 11">
    <name type="scientific">Olivibacter oleidegradans</name>
    <dbReference type="NCBI Taxonomy" id="760123"/>
    <lineage>
        <taxon>Bacteria</taxon>
        <taxon>Pseudomonadati</taxon>
        <taxon>Bacteroidota</taxon>
        <taxon>Sphingobacteriia</taxon>
        <taxon>Sphingobacteriales</taxon>
        <taxon>Sphingobacteriaceae</taxon>
        <taxon>Olivibacter</taxon>
    </lineage>
</organism>
<dbReference type="Gene3D" id="3.30.2010.10">
    <property type="entry name" value="Metalloproteases ('zincins'), catalytic domain"/>
    <property type="match status" value="1"/>
</dbReference>
<dbReference type="CDD" id="cd07334">
    <property type="entry name" value="M48C_loiP_like"/>
    <property type="match status" value="1"/>
</dbReference>
<proteinExistence type="inferred from homology"/>
<comment type="similarity">
    <text evidence="6">Belongs to the peptidase M48 family.</text>
</comment>
<reference evidence="10 11" key="1">
    <citation type="submission" date="2024-09" db="EMBL/GenBank/DDBJ databases">
        <authorList>
            <person name="Sun Q."/>
            <person name="Mori K."/>
        </authorList>
    </citation>
    <scope>NUCLEOTIDE SEQUENCE [LARGE SCALE GENOMIC DNA]</scope>
    <source>
        <strain evidence="10 11">CCM 7765</strain>
    </source>
</reference>
<dbReference type="Pfam" id="PF01435">
    <property type="entry name" value="Peptidase_M48"/>
    <property type="match status" value="1"/>
</dbReference>
<dbReference type="GO" id="GO:0016787">
    <property type="term" value="F:hydrolase activity"/>
    <property type="evidence" value="ECO:0007669"/>
    <property type="project" value="UniProtKB-KW"/>
</dbReference>
<keyword evidence="8" id="KW-0732">Signal</keyword>
<dbReference type="RefSeq" id="WP_130855108.1">
    <property type="nucleotide sequence ID" value="NZ_JBHLWO010000001.1"/>
</dbReference>
<evidence type="ECO:0000313" key="10">
    <source>
        <dbReference type="EMBL" id="MFC0316837.1"/>
    </source>
</evidence>
<keyword evidence="1 6" id="KW-0645">Protease</keyword>
<feature type="domain" description="Peptidase M48" evidence="9">
    <location>
        <begin position="70"/>
        <end position="250"/>
    </location>
</feature>
<keyword evidence="3 6" id="KW-0378">Hydrolase</keyword>
<keyword evidence="5 6" id="KW-0482">Metalloprotease</keyword>
<dbReference type="PANTHER" id="PTHR22726">
    <property type="entry name" value="METALLOENDOPEPTIDASE OMA1"/>
    <property type="match status" value="1"/>
</dbReference>
<keyword evidence="11" id="KW-1185">Reference proteome</keyword>
<dbReference type="Proteomes" id="UP001589774">
    <property type="component" value="Unassembled WGS sequence"/>
</dbReference>
<evidence type="ECO:0000256" key="1">
    <source>
        <dbReference type="ARBA" id="ARBA00022670"/>
    </source>
</evidence>
<feature type="signal peptide" evidence="8">
    <location>
        <begin position="1"/>
        <end position="21"/>
    </location>
</feature>
<evidence type="ECO:0000256" key="6">
    <source>
        <dbReference type="RuleBase" id="RU003983"/>
    </source>
</evidence>
<evidence type="ECO:0000256" key="3">
    <source>
        <dbReference type="ARBA" id="ARBA00022801"/>
    </source>
</evidence>
<comment type="cofactor">
    <cofactor evidence="6">
        <name>Zn(2+)</name>
        <dbReference type="ChEBI" id="CHEBI:29105"/>
    </cofactor>
    <text evidence="6">Binds 1 zinc ion per subunit.</text>
</comment>
<sequence>MKTIKLAILSALTIMCIHAQAQFKLNTKSIKAATTAAKAITLSDDEVIGYAKEYMVWMDENNPVAPEDHELAQRLAKLTKDLTNHDDLSLNFKVYLVRDINAFACADGSVRVCAGLMEVMDDNEVLGVIGHEIGHVKNKDSKDAFRTALLSSALKDGVGSQGGTAGALSDSKLGELGTAVANSSFSRSQESAADIYGYELLKAQKVNPWYMATAFESLAKQSEGTEKASTMQRLMSSHPDTEKRIKVMSEKATKEGFEKPVK</sequence>
<name>A0ABV6HDZ7_9SPHI</name>
<evidence type="ECO:0000313" key="11">
    <source>
        <dbReference type="Proteomes" id="UP001589774"/>
    </source>
</evidence>
<evidence type="ECO:0000259" key="9">
    <source>
        <dbReference type="Pfam" id="PF01435"/>
    </source>
</evidence>
<keyword evidence="2" id="KW-0479">Metal-binding</keyword>
<dbReference type="InterPro" id="IPR051156">
    <property type="entry name" value="Mito/Outer_Membr_Metalloprot"/>
</dbReference>
<comment type="caution">
    <text evidence="10">The sequence shown here is derived from an EMBL/GenBank/DDBJ whole genome shotgun (WGS) entry which is preliminary data.</text>
</comment>
<protein>
    <submittedName>
        <fullName evidence="10">M48 family metallopeptidase</fullName>
        <ecNumber evidence="10">3.4.-.-</ecNumber>
    </submittedName>
</protein>
<gene>
    <name evidence="10" type="ORF">ACFFI0_00905</name>
</gene>
<evidence type="ECO:0000256" key="8">
    <source>
        <dbReference type="SAM" id="SignalP"/>
    </source>
</evidence>
<evidence type="ECO:0000256" key="4">
    <source>
        <dbReference type="ARBA" id="ARBA00022833"/>
    </source>
</evidence>
<accession>A0ABV6HDZ7</accession>
<dbReference type="EC" id="3.4.-.-" evidence="10"/>
<dbReference type="InterPro" id="IPR001915">
    <property type="entry name" value="Peptidase_M48"/>
</dbReference>
<dbReference type="PANTHER" id="PTHR22726:SF8">
    <property type="entry name" value="METALLOPROTEASE YCAL"/>
    <property type="match status" value="1"/>
</dbReference>
<feature type="chain" id="PRO_5046555395" evidence="8">
    <location>
        <begin position="22"/>
        <end position="262"/>
    </location>
</feature>
<feature type="region of interest" description="Disordered" evidence="7">
    <location>
        <begin position="221"/>
        <end position="244"/>
    </location>
</feature>
<evidence type="ECO:0000256" key="7">
    <source>
        <dbReference type="SAM" id="MobiDB-lite"/>
    </source>
</evidence>
<evidence type="ECO:0000256" key="2">
    <source>
        <dbReference type="ARBA" id="ARBA00022723"/>
    </source>
</evidence>
<evidence type="ECO:0000256" key="5">
    <source>
        <dbReference type="ARBA" id="ARBA00023049"/>
    </source>
</evidence>